<comment type="caution">
    <text evidence="1">The sequence shown here is derived from an EMBL/GenBank/DDBJ whole genome shotgun (WGS) entry which is preliminary data.</text>
</comment>
<gene>
    <name evidence="1" type="ORF">LX16_0695</name>
</gene>
<dbReference type="AlphaFoldDB" id="A0A562VAT4"/>
<sequence length="177" mass="18987">MTGSDDITERNRRQQTELYGEPLGVLLTRLAKQLDLNQARIAKILGLSAPMLSQLMSGQRIKIGNPAAVQRLQAMIGLATEVAEYRVGPEQIAARLAEIGTQSGSLTPPTGHGLPPGPVMVRSVQSLLRAVAGAPEILSAADLLEERHPELATFLRVYGAGRTTDAVAHYTAHQHLL</sequence>
<dbReference type="SUPFAM" id="SSF47413">
    <property type="entry name" value="lambda repressor-like DNA-binding domains"/>
    <property type="match status" value="1"/>
</dbReference>
<evidence type="ECO:0008006" key="3">
    <source>
        <dbReference type="Google" id="ProtNLM"/>
    </source>
</evidence>
<dbReference type="GO" id="GO:0003677">
    <property type="term" value="F:DNA binding"/>
    <property type="evidence" value="ECO:0007669"/>
    <property type="project" value="InterPro"/>
</dbReference>
<dbReference type="Gene3D" id="1.10.260.40">
    <property type="entry name" value="lambda repressor-like DNA-binding domains"/>
    <property type="match status" value="1"/>
</dbReference>
<dbReference type="InterPro" id="IPR010982">
    <property type="entry name" value="Lambda_DNA-bd_dom_sf"/>
</dbReference>
<evidence type="ECO:0000313" key="2">
    <source>
        <dbReference type="Proteomes" id="UP000321617"/>
    </source>
</evidence>
<dbReference type="Proteomes" id="UP000321617">
    <property type="component" value="Unassembled WGS sequence"/>
</dbReference>
<reference evidence="1 2" key="1">
    <citation type="journal article" date="2013" name="Stand. Genomic Sci.">
        <title>Genomic Encyclopedia of Type Strains, Phase I: The one thousand microbial genomes (KMG-I) project.</title>
        <authorList>
            <person name="Kyrpides N.C."/>
            <person name="Woyke T."/>
            <person name="Eisen J.A."/>
            <person name="Garrity G."/>
            <person name="Lilburn T.G."/>
            <person name="Beck B.J."/>
            <person name="Whitman W.B."/>
            <person name="Hugenholtz P."/>
            <person name="Klenk H.P."/>
        </authorList>
    </citation>
    <scope>NUCLEOTIDE SEQUENCE [LARGE SCALE GENOMIC DNA]</scope>
    <source>
        <strain evidence="1 2">DSM 45044</strain>
    </source>
</reference>
<dbReference type="EMBL" id="VLLL01000005">
    <property type="protein sequence ID" value="TWJ14999.1"/>
    <property type="molecule type" value="Genomic_DNA"/>
</dbReference>
<accession>A0A562VAT4</accession>
<dbReference type="OrthoDB" id="3680625at2"/>
<organism evidence="1 2">
    <name type="scientific">Stackebrandtia albiflava</name>
    <dbReference type="NCBI Taxonomy" id="406432"/>
    <lineage>
        <taxon>Bacteria</taxon>
        <taxon>Bacillati</taxon>
        <taxon>Actinomycetota</taxon>
        <taxon>Actinomycetes</taxon>
        <taxon>Glycomycetales</taxon>
        <taxon>Glycomycetaceae</taxon>
        <taxon>Stackebrandtia</taxon>
    </lineage>
</organism>
<protein>
    <recommendedName>
        <fullName evidence="3">Helix-turn-helix protein</fullName>
    </recommendedName>
</protein>
<evidence type="ECO:0000313" key="1">
    <source>
        <dbReference type="EMBL" id="TWJ14999.1"/>
    </source>
</evidence>
<name>A0A562VAT4_9ACTN</name>
<proteinExistence type="predicted"/>
<keyword evidence="2" id="KW-1185">Reference proteome</keyword>
<dbReference type="RefSeq" id="WP_147132947.1">
    <property type="nucleotide sequence ID" value="NZ_BAABIJ010000001.1"/>
</dbReference>